<dbReference type="PANTHER" id="PTHR43401:SF2">
    <property type="entry name" value="L-THREONINE 3-DEHYDROGENASE"/>
    <property type="match status" value="1"/>
</dbReference>
<dbReference type="InterPro" id="IPR050129">
    <property type="entry name" value="Zn_alcohol_dh"/>
</dbReference>
<sequence length="375" mass="41172">MNGHASPRKRQRHDLPAKMRALQYSGPEKFAVETIDVPAIGDDDVLVQNTDYYQTEFSELTDGRSKFQLVVYAERTCTTSKTLMRYWPLIPGHEAAGTVAAIGKNVKNVAIGDRVAADALQPCLSCFYCTRRKTQLCENIIGYGGNVPGGMAEYCRYPAKMVFPIGDLPDLEAVLIEPAACAAHGIERMQMEVGSRVLLFGCGPTGILLAQLIKMNGAAHLTIASKAGPKLDLARELDIADSYVTISDENPSDDMAALQTNNPYGFDIVVEATGAPTVLEKAIEYVRKGGKLVVYGVYDESVKIAWSPFRIWENEITILASFCSMSHIPHVLEYVNAGRLKLGGIANKTYKIEQWEECLDAVRKQEVVKAAIVFD</sequence>
<dbReference type="AlphaFoldDB" id="A0A4Q4MNN4"/>
<comment type="cofactor">
    <cofactor evidence="4">
        <name>Zn(2+)</name>
        <dbReference type="ChEBI" id="CHEBI:29105"/>
    </cofactor>
</comment>
<dbReference type="InterPro" id="IPR013154">
    <property type="entry name" value="ADH-like_N"/>
</dbReference>
<dbReference type="SUPFAM" id="SSF50129">
    <property type="entry name" value="GroES-like"/>
    <property type="match status" value="1"/>
</dbReference>
<dbReference type="GO" id="GO:0016491">
    <property type="term" value="F:oxidoreductase activity"/>
    <property type="evidence" value="ECO:0007669"/>
    <property type="project" value="UniProtKB-KW"/>
</dbReference>
<dbReference type="PROSITE" id="PS00059">
    <property type="entry name" value="ADH_ZINC"/>
    <property type="match status" value="1"/>
</dbReference>
<accession>A0A4Q4MNN4</accession>
<evidence type="ECO:0000313" key="8">
    <source>
        <dbReference type="Proteomes" id="UP000292402"/>
    </source>
</evidence>
<dbReference type="PANTHER" id="PTHR43401">
    <property type="entry name" value="L-THREONINE 3-DEHYDROGENASE"/>
    <property type="match status" value="1"/>
</dbReference>
<evidence type="ECO:0000259" key="5">
    <source>
        <dbReference type="Pfam" id="PF00107"/>
    </source>
</evidence>
<proteinExistence type="inferred from homology"/>
<dbReference type="InterPro" id="IPR002328">
    <property type="entry name" value="ADH_Zn_CS"/>
</dbReference>
<protein>
    <recommendedName>
        <fullName evidence="9">D-arabinitol dehydrogenase 1</fullName>
    </recommendedName>
</protein>
<organism evidence="7 8">
    <name type="scientific">Alternaria tenuissima</name>
    <dbReference type="NCBI Taxonomy" id="119927"/>
    <lineage>
        <taxon>Eukaryota</taxon>
        <taxon>Fungi</taxon>
        <taxon>Dikarya</taxon>
        <taxon>Ascomycota</taxon>
        <taxon>Pezizomycotina</taxon>
        <taxon>Dothideomycetes</taxon>
        <taxon>Pleosporomycetidae</taxon>
        <taxon>Pleosporales</taxon>
        <taxon>Pleosporineae</taxon>
        <taxon>Pleosporaceae</taxon>
        <taxon>Alternaria</taxon>
        <taxon>Alternaria sect. Alternaria</taxon>
        <taxon>Alternaria alternata complex</taxon>
    </lineage>
</organism>
<feature type="domain" description="Alcohol dehydrogenase-like N-terminal" evidence="6">
    <location>
        <begin position="84"/>
        <end position="166"/>
    </location>
</feature>
<evidence type="ECO:0000256" key="3">
    <source>
        <dbReference type="ARBA" id="ARBA00023002"/>
    </source>
</evidence>
<dbReference type="Proteomes" id="UP000292402">
    <property type="component" value="Unassembled WGS sequence"/>
</dbReference>
<gene>
    <name evidence="7" type="ORF">AA0114_g3066</name>
</gene>
<evidence type="ECO:0000259" key="6">
    <source>
        <dbReference type="Pfam" id="PF08240"/>
    </source>
</evidence>
<dbReference type="Pfam" id="PF08240">
    <property type="entry name" value="ADH_N"/>
    <property type="match status" value="1"/>
</dbReference>
<comment type="caution">
    <text evidence="7">The sequence shown here is derived from an EMBL/GenBank/DDBJ whole genome shotgun (WGS) entry which is preliminary data.</text>
</comment>
<dbReference type="InterPro" id="IPR013149">
    <property type="entry name" value="ADH-like_C"/>
</dbReference>
<dbReference type="Gene3D" id="3.90.180.10">
    <property type="entry name" value="Medium-chain alcohol dehydrogenases, catalytic domain"/>
    <property type="match status" value="1"/>
</dbReference>
<dbReference type="InterPro" id="IPR036291">
    <property type="entry name" value="NAD(P)-bd_dom_sf"/>
</dbReference>
<comment type="similarity">
    <text evidence="4">Belongs to the zinc-containing alcohol dehydrogenase family.</text>
</comment>
<dbReference type="CDD" id="cd08234">
    <property type="entry name" value="threonine_DH_like"/>
    <property type="match status" value="1"/>
</dbReference>
<keyword evidence="2 4" id="KW-0862">Zinc</keyword>
<dbReference type="GO" id="GO:0008270">
    <property type="term" value="F:zinc ion binding"/>
    <property type="evidence" value="ECO:0007669"/>
    <property type="project" value="InterPro"/>
</dbReference>
<feature type="domain" description="Alcohol dehydrogenase-like C-terminal" evidence="5">
    <location>
        <begin position="204"/>
        <end position="333"/>
    </location>
</feature>
<evidence type="ECO:0000256" key="1">
    <source>
        <dbReference type="ARBA" id="ARBA00022723"/>
    </source>
</evidence>
<dbReference type="InterPro" id="IPR011032">
    <property type="entry name" value="GroES-like_sf"/>
</dbReference>
<dbReference type="Gene3D" id="3.40.50.720">
    <property type="entry name" value="NAD(P)-binding Rossmann-like Domain"/>
    <property type="match status" value="1"/>
</dbReference>
<dbReference type="SUPFAM" id="SSF51735">
    <property type="entry name" value="NAD(P)-binding Rossmann-fold domains"/>
    <property type="match status" value="1"/>
</dbReference>
<evidence type="ECO:0000313" key="7">
    <source>
        <dbReference type="EMBL" id="RYN55624.1"/>
    </source>
</evidence>
<dbReference type="EMBL" id="PDXA01000008">
    <property type="protein sequence ID" value="RYN55624.1"/>
    <property type="molecule type" value="Genomic_DNA"/>
</dbReference>
<name>A0A4Q4MNN4_9PLEO</name>
<evidence type="ECO:0000256" key="2">
    <source>
        <dbReference type="ARBA" id="ARBA00022833"/>
    </source>
</evidence>
<evidence type="ECO:0008006" key="9">
    <source>
        <dbReference type="Google" id="ProtNLM"/>
    </source>
</evidence>
<keyword evidence="1 4" id="KW-0479">Metal-binding</keyword>
<dbReference type="Pfam" id="PF00107">
    <property type="entry name" value="ADH_zinc_N"/>
    <property type="match status" value="1"/>
</dbReference>
<reference evidence="8" key="1">
    <citation type="journal article" date="2019" name="bioRxiv">
        <title>Genomics, evolutionary history and diagnostics of the Alternaria alternata species group including apple and Asian pear pathotypes.</title>
        <authorList>
            <person name="Armitage A.D."/>
            <person name="Cockerton H.M."/>
            <person name="Sreenivasaprasad S."/>
            <person name="Woodhall J.W."/>
            <person name="Lane C.R."/>
            <person name="Harrison R.J."/>
            <person name="Clarkson J.P."/>
        </authorList>
    </citation>
    <scope>NUCLEOTIDE SEQUENCE [LARGE SCALE GENOMIC DNA]</scope>
    <source>
        <strain evidence="8">FERA 1082</strain>
    </source>
</reference>
<evidence type="ECO:0000256" key="4">
    <source>
        <dbReference type="RuleBase" id="RU361277"/>
    </source>
</evidence>
<keyword evidence="3" id="KW-0560">Oxidoreductase</keyword>